<dbReference type="EMBL" id="CRVC01000004">
    <property type="protein sequence ID" value="COR38059.1"/>
    <property type="molecule type" value="Genomic_DNA"/>
</dbReference>
<evidence type="ECO:0000313" key="3">
    <source>
        <dbReference type="EMBL" id="COR38059.1"/>
    </source>
</evidence>
<evidence type="ECO:0000259" key="1">
    <source>
        <dbReference type="Pfam" id="PF09848"/>
    </source>
</evidence>
<accession>A0A098Z555</accession>
<feature type="domain" description="Schlafen group 3-like DNA/RNA helicase" evidence="1">
    <location>
        <begin position="224"/>
        <end position="344"/>
    </location>
</feature>
<proteinExistence type="predicted"/>
<dbReference type="InterPro" id="IPR018647">
    <property type="entry name" value="SLFN_3-like_DNA/RNA_helicase"/>
</dbReference>
<protein>
    <submittedName>
        <fullName evidence="3">Uncharacterized conserved protein</fullName>
    </submittedName>
</protein>
<name>A0A098Z555_STREE</name>
<reference evidence="3 4" key="3">
    <citation type="submission" date="2015-03" db="EMBL/GenBank/DDBJ databases">
        <authorList>
            <person name="Murphy D."/>
        </authorList>
    </citation>
    <scope>NUCLEOTIDE SEQUENCE [LARGE SCALE GENOMIC DNA]</scope>
    <source>
        <strain evidence="3 4">SMRU1708</strain>
    </source>
</reference>
<reference evidence="2" key="1">
    <citation type="submission" date="2014-04" db="EMBL/GenBank/DDBJ databases">
        <authorList>
            <person name="Croucher N."/>
        </authorList>
    </citation>
    <scope>NUCLEOTIDE SEQUENCE</scope>
    <source>
        <strain evidence="2">68G2D</strain>
    </source>
</reference>
<reference evidence="2" key="2">
    <citation type="submission" date="2014-10" db="EMBL/GenBank/DDBJ databases">
        <title>Contrasting mechanisms driving short-term and long-term diversification of pneumococci.</title>
        <authorList>
            <person name="Croucher N.J."/>
            <person name="Coupland P.C."/>
            <person name="Stevenson A.E."/>
            <person name="Callendrello A."/>
            <person name="Bentley S.D."/>
            <person name="Hanage W.P."/>
        </authorList>
    </citation>
    <scope>NUCLEOTIDE SEQUENCE</scope>
    <source>
        <strain evidence="2">68G2D</strain>
    </source>
</reference>
<dbReference type="SUPFAM" id="SSF52540">
    <property type="entry name" value="P-loop containing nucleoside triphosphate hydrolases"/>
    <property type="match status" value="1"/>
</dbReference>
<sequence>MVKITLKQRLFFNDAISMDDIENNYTLDEKYEKEFEIKGKTELELKQLITLINKFINKSLRIPAFESFHFGYKIPQISCGDFDFLKINKTNVVNIEFKDISLANTGDFERIKNKLLYQLKIRNNLLSIFNREVISIGFILNKTDLYFYRLEEDQLNEINTTDILSFLTRSATDFSISMLSDVLNRESLNISPINSGSTSVDKLYDLTDQQQGAINKIIKLDSRYYIVKGGAGTGKSLVAFELANIFSEQGKNTILFFLAQENKLYEQYDRKLFKVLTLSSNGDDIPGRFEKIYQEDFNVLIIDEAQRLTTKQIDRTKRLIEEKDDRHCIFVFDYEQNMVSDEEGIIIKQYLEDFVD</sequence>
<evidence type="ECO:0000313" key="2">
    <source>
        <dbReference type="EMBL" id="CDQ47601.1"/>
    </source>
</evidence>
<dbReference type="PATRIC" id="fig|1313.5272.peg.592"/>
<organism evidence="2">
    <name type="scientific">Streptococcus pneumoniae</name>
    <dbReference type="NCBI Taxonomy" id="1313"/>
    <lineage>
        <taxon>Bacteria</taxon>
        <taxon>Bacillati</taxon>
        <taxon>Bacillota</taxon>
        <taxon>Bacilli</taxon>
        <taxon>Lactobacillales</taxon>
        <taxon>Streptococcaceae</taxon>
        <taxon>Streptococcus</taxon>
    </lineage>
</organism>
<dbReference type="AlphaFoldDB" id="A0A098Z555"/>
<gene>
    <name evidence="3" type="ORF">ERS021218_00472</name>
</gene>
<dbReference type="InterPro" id="IPR027417">
    <property type="entry name" value="P-loop_NTPase"/>
</dbReference>
<evidence type="ECO:0000313" key="4">
    <source>
        <dbReference type="Proteomes" id="UP000046095"/>
    </source>
</evidence>
<dbReference type="EMBL" id="LK020706">
    <property type="protein sequence ID" value="CDQ47601.1"/>
    <property type="molecule type" value="Genomic_DNA"/>
</dbReference>
<dbReference type="Gene3D" id="3.40.50.300">
    <property type="entry name" value="P-loop containing nucleotide triphosphate hydrolases"/>
    <property type="match status" value="1"/>
</dbReference>
<dbReference type="Pfam" id="PF09848">
    <property type="entry name" value="SLFN-g3_helicase"/>
    <property type="match status" value="1"/>
</dbReference>
<dbReference type="Proteomes" id="UP000046095">
    <property type="component" value="Unassembled WGS sequence"/>
</dbReference>